<evidence type="ECO:0000313" key="1">
    <source>
        <dbReference type="EMBL" id="MBC2250872.1"/>
    </source>
</evidence>
<proteinExistence type="predicted"/>
<dbReference type="RefSeq" id="WP_185605157.1">
    <property type="nucleotide sequence ID" value="NZ_JAARZC010000004.1"/>
</dbReference>
<sequence length="68" mass="7708">MKRYALYVEEGKYISSFEKELDIALITTDVTDALKFTSFEEANETANALNKNIVMVIEVTNLKSIVQC</sequence>
<dbReference type="Proteomes" id="UP000559864">
    <property type="component" value="Unassembled WGS sequence"/>
</dbReference>
<gene>
    <name evidence="1" type="ORF">HCB49_12810</name>
</gene>
<organism evidence="1 2">
    <name type="scientific">Listeria cossartiae subsp. cayugensis</name>
    <dbReference type="NCBI Taxonomy" id="2713505"/>
    <lineage>
        <taxon>Bacteria</taxon>
        <taxon>Bacillati</taxon>
        <taxon>Bacillota</taxon>
        <taxon>Bacilli</taxon>
        <taxon>Bacillales</taxon>
        <taxon>Listeriaceae</taxon>
        <taxon>Listeria</taxon>
        <taxon>Listeria cossartiae</taxon>
    </lineage>
</organism>
<name>A0A7X0ZEY6_9LIST</name>
<accession>A0A7X0ZEY6</accession>
<evidence type="ECO:0000313" key="2">
    <source>
        <dbReference type="Proteomes" id="UP000559864"/>
    </source>
</evidence>
<dbReference type="EMBL" id="JAARZC010000004">
    <property type="protein sequence ID" value="MBC2250872.1"/>
    <property type="molecule type" value="Genomic_DNA"/>
</dbReference>
<dbReference type="AlphaFoldDB" id="A0A7X0ZEY6"/>
<protein>
    <submittedName>
        <fullName evidence="1">Uncharacterized protein</fullName>
    </submittedName>
</protein>
<comment type="caution">
    <text evidence="1">The sequence shown here is derived from an EMBL/GenBank/DDBJ whole genome shotgun (WGS) entry which is preliminary data.</text>
</comment>
<reference evidence="1 2" key="1">
    <citation type="submission" date="2020-03" db="EMBL/GenBank/DDBJ databases">
        <title>Soil Listeria distribution.</title>
        <authorList>
            <person name="Liao J."/>
            <person name="Wiedmann M."/>
        </authorList>
    </citation>
    <scope>NUCLEOTIDE SEQUENCE [LARGE SCALE GENOMIC DNA]</scope>
    <source>
        <strain evidence="1 2">FSL L7-0123</strain>
    </source>
</reference>